<evidence type="ECO:0000256" key="5">
    <source>
        <dbReference type="SAM" id="SignalP"/>
    </source>
</evidence>
<dbReference type="PIRSF" id="PIRSF002741">
    <property type="entry name" value="MppA"/>
    <property type="match status" value="1"/>
</dbReference>
<keyword evidence="3 5" id="KW-0732">Signal</keyword>
<name>A0A0K9YYA6_9BACL</name>
<dbReference type="InterPro" id="IPR030678">
    <property type="entry name" value="Peptide/Ni-bd"/>
</dbReference>
<feature type="compositionally biased region" description="Polar residues" evidence="4">
    <location>
        <begin position="29"/>
        <end position="44"/>
    </location>
</feature>
<dbReference type="PANTHER" id="PTHR30290">
    <property type="entry name" value="PERIPLASMIC BINDING COMPONENT OF ABC TRANSPORTER"/>
    <property type="match status" value="1"/>
</dbReference>
<dbReference type="Gene3D" id="3.90.76.10">
    <property type="entry name" value="Dipeptide-binding Protein, Domain 1"/>
    <property type="match status" value="1"/>
</dbReference>
<dbReference type="InterPro" id="IPR039424">
    <property type="entry name" value="SBP_5"/>
</dbReference>
<dbReference type="OrthoDB" id="9796817at2"/>
<sequence length="532" mass="58190">MKKTRFFQTLIALTVAVSAALAGCSSAPQAGTNANTNASGQTGTAAPDATKKAGGTLVIARLSDANNLDPHFLTQINSAAIIHHKVYEGLVRMDKESKYVGALATEWKQLDDVTWEFKLRSGVTFHDGTPFNAEAVKATIARVQDPAVGSNRANLFEAIKEVKVVDDQTVQFILHYPYTPLLSVLASAEGGILSPKAIEQYGKELTKHPTGTGPYKFESWTPGQEVVLVKNDSYWGDKPKLDKVVFKTVPEDTTRLAMVETGEAQVAEQLPVTEVDRVQNSTSMTLGRYASFSSEHIGINTKKKPFDDVRVRQAIAHAIDKPSIIQGVYNDVGTAAHASVSPTMVGYSPNVKDAKYDLELSKKLLAEAGYANGFKATIYLNDNKARINVAEVLQQQLKQINIDLEVKVLEFGAYIDAATKGETDLFISGWGNATGDADYNQYNLFHTKSQGAAGNHSFYSNPEVDKLIEEGRKEKDEEKRKQIYEKAQQIEMDEAALVPYRYSENLAAIEKGVEGVWISPAGHIEVDDITLP</sequence>
<accession>A0A0K9YYA6</accession>
<evidence type="ECO:0000256" key="1">
    <source>
        <dbReference type="ARBA" id="ARBA00005695"/>
    </source>
</evidence>
<keyword evidence="10" id="KW-1185">Reference proteome</keyword>
<feature type="chain" id="PRO_5039295027" evidence="5">
    <location>
        <begin position="31"/>
        <end position="532"/>
    </location>
</feature>
<dbReference type="PATRIC" id="fig|54915.3.peg.6774"/>
<keyword evidence="2" id="KW-0813">Transport</keyword>
<reference evidence="9" key="1">
    <citation type="submission" date="2015-07" db="EMBL/GenBank/DDBJ databases">
        <title>Genome sequencing project for genomic taxonomy and phylogenomics of Bacillus-like bacteria.</title>
        <authorList>
            <person name="Liu B."/>
            <person name="Wang J."/>
            <person name="Zhu Y."/>
            <person name="Liu G."/>
            <person name="Chen Q."/>
            <person name="Chen Z."/>
            <person name="Lan J."/>
            <person name="Che J."/>
            <person name="Ge C."/>
            <person name="Shi H."/>
            <person name="Pan Z."/>
            <person name="Liu X."/>
        </authorList>
    </citation>
    <scope>NUCLEOTIDE SEQUENCE [LARGE SCALE GENOMIC DNA]</scope>
    <source>
        <strain evidence="9">DSM 9887</strain>
    </source>
</reference>
<evidence type="ECO:0000313" key="7">
    <source>
        <dbReference type="EMBL" id="GED69537.1"/>
    </source>
</evidence>
<dbReference type="STRING" id="54915.ADS79_06745"/>
<evidence type="ECO:0000313" key="8">
    <source>
        <dbReference type="EMBL" id="KNB73632.1"/>
    </source>
</evidence>
<dbReference type="Proteomes" id="UP000319578">
    <property type="component" value="Unassembled WGS sequence"/>
</dbReference>
<dbReference type="Gene3D" id="3.10.105.10">
    <property type="entry name" value="Dipeptide-binding Protein, Domain 3"/>
    <property type="match status" value="1"/>
</dbReference>
<evidence type="ECO:0000256" key="3">
    <source>
        <dbReference type="ARBA" id="ARBA00022729"/>
    </source>
</evidence>
<dbReference type="Proteomes" id="UP000036834">
    <property type="component" value="Unassembled WGS sequence"/>
</dbReference>
<protein>
    <submittedName>
        <fullName evidence="7 8">ABC transporter substrate-binding protein</fullName>
    </submittedName>
</protein>
<dbReference type="SUPFAM" id="SSF53850">
    <property type="entry name" value="Periplasmic binding protein-like II"/>
    <property type="match status" value="1"/>
</dbReference>
<organism evidence="8 9">
    <name type="scientific">Brevibacillus reuszeri</name>
    <dbReference type="NCBI Taxonomy" id="54915"/>
    <lineage>
        <taxon>Bacteria</taxon>
        <taxon>Bacillati</taxon>
        <taxon>Bacillota</taxon>
        <taxon>Bacilli</taxon>
        <taxon>Bacillales</taxon>
        <taxon>Paenibacillaceae</taxon>
        <taxon>Brevibacillus</taxon>
    </lineage>
</organism>
<comment type="similarity">
    <text evidence="1">Belongs to the bacterial solute-binding protein 5 family.</text>
</comment>
<dbReference type="InterPro" id="IPR000914">
    <property type="entry name" value="SBP_5_dom"/>
</dbReference>
<evidence type="ECO:0000256" key="2">
    <source>
        <dbReference type="ARBA" id="ARBA00022448"/>
    </source>
</evidence>
<dbReference type="GO" id="GO:0015833">
    <property type="term" value="P:peptide transport"/>
    <property type="evidence" value="ECO:0007669"/>
    <property type="project" value="TreeGrafter"/>
</dbReference>
<dbReference type="Gene3D" id="3.40.190.10">
    <property type="entry name" value="Periplasmic binding protein-like II"/>
    <property type="match status" value="1"/>
</dbReference>
<dbReference type="EMBL" id="LGIQ01000005">
    <property type="protein sequence ID" value="KNB73632.1"/>
    <property type="molecule type" value="Genomic_DNA"/>
</dbReference>
<proteinExistence type="inferred from homology"/>
<feature type="domain" description="Solute-binding protein family 5" evidence="6">
    <location>
        <begin position="98"/>
        <end position="450"/>
    </location>
</feature>
<dbReference type="PROSITE" id="PS51257">
    <property type="entry name" value="PROKAR_LIPOPROTEIN"/>
    <property type="match status" value="1"/>
</dbReference>
<dbReference type="PANTHER" id="PTHR30290:SF9">
    <property type="entry name" value="OLIGOPEPTIDE-BINDING PROTEIN APPA"/>
    <property type="match status" value="1"/>
</dbReference>
<evidence type="ECO:0000259" key="6">
    <source>
        <dbReference type="Pfam" id="PF00496"/>
    </source>
</evidence>
<feature type="signal peptide" evidence="5">
    <location>
        <begin position="1"/>
        <end position="30"/>
    </location>
</feature>
<dbReference type="GO" id="GO:1904680">
    <property type="term" value="F:peptide transmembrane transporter activity"/>
    <property type="evidence" value="ECO:0007669"/>
    <property type="project" value="TreeGrafter"/>
</dbReference>
<dbReference type="CDD" id="cd08499">
    <property type="entry name" value="PBP2_Ylib_like"/>
    <property type="match status" value="1"/>
</dbReference>
<dbReference type="RefSeq" id="WP_049737639.1">
    <property type="nucleotide sequence ID" value="NZ_BJON01000013.1"/>
</dbReference>
<reference evidence="7 10" key="3">
    <citation type="submission" date="2019-06" db="EMBL/GenBank/DDBJ databases">
        <title>Whole genome shotgun sequence of Brevibacillus reuszeri NBRC 15719.</title>
        <authorList>
            <person name="Hosoyama A."/>
            <person name="Uohara A."/>
            <person name="Ohji S."/>
            <person name="Ichikawa N."/>
        </authorList>
    </citation>
    <scope>NUCLEOTIDE SEQUENCE [LARGE SCALE GENOMIC DNA]</scope>
    <source>
        <strain evidence="7 10">NBRC 15719</strain>
    </source>
</reference>
<dbReference type="Pfam" id="PF00496">
    <property type="entry name" value="SBP_bac_5"/>
    <property type="match status" value="1"/>
</dbReference>
<gene>
    <name evidence="7" type="primary">oppA_11</name>
    <name evidence="8" type="ORF">ADS79_06745</name>
    <name evidence="7" type="ORF">BRE01_32390</name>
</gene>
<dbReference type="GO" id="GO:0043190">
    <property type="term" value="C:ATP-binding cassette (ABC) transporter complex"/>
    <property type="evidence" value="ECO:0007669"/>
    <property type="project" value="InterPro"/>
</dbReference>
<evidence type="ECO:0000256" key="4">
    <source>
        <dbReference type="SAM" id="MobiDB-lite"/>
    </source>
</evidence>
<dbReference type="GO" id="GO:0042597">
    <property type="term" value="C:periplasmic space"/>
    <property type="evidence" value="ECO:0007669"/>
    <property type="project" value="UniProtKB-ARBA"/>
</dbReference>
<dbReference type="AlphaFoldDB" id="A0A0K9YYA6"/>
<feature type="region of interest" description="Disordered" evidence="4">
    <location>
        <begin position="29"/>
        <end position="49"/>
    </location>
</feature>
<comment type="caution">
    <text evidence="8">The sequence shown here is derived from an EMBL/GenBank/DDBJ whole genome shotgun (WGS) entry which is preliminary data.</text>
</comment>
<evidence type="ECO:0000313" key="9">
    <source>
        <dbReference type="Proteomes" id="UP000036834"/>
    </source>
</evidence>
<reference evidence="8" key="2">
    <citation type="submission" date="2015-07" db="EMBL/GenBank/DDBJ databases">
        <title>MeaNS - Measles Nucleotide Surveillance Program.</title>
        <authorList>
            <person name="Tran T."/>
            <person name="Druce J."/>
        </authorList>
    </citation>
    <scope>NUCLEOTIDE SEQUENCE</scope>
    <source>
        <strain evidence="8">DSM 9887</strain>
    </source>
</reference>
<evidence type="ECO:0000313" key="10">
    <source>
        <dbReference type="Proteomes" id="UP000319578"/>
    </source>
</evidence>
<dbReference type="EMBL" id="BJON01000013">
    <property type="protein sequence ID" value="GED69537.1"/>
    <property type="molecule type" value="Genomic_DNA"/>
</dbReference>